<name>A0A9N9SWW5_DIABA</name>
<organism evidence="15 16">
    <name type="scientific">Diabrotica balteata</name>
    <name type="common">Banded cucumber beetle</name>
    <dbReference type="NCBI Taxonomy" id="107213"/>
    <lineage>
        <taxon>Eukaryota</taxon>
        <taxon>Metazoa</taxon>
        <taxon>Ecdysozoa</taxon>
        <taxon>Arthropoda</taxon>
        <taxon>Hexapoda</taxon>
        <taxon>Insecta</taxon>
        <taxon>Pterygota</taxon>
        <taxon>Neoptera</taxon>
        <taxon>Endopterygota</taxon>
        <taxon>Coleoptera</taxon>
        <taxon>Polyphaga</taxon>
        <taxon>Cucujiformia</taxon>
        <taxon>Chrysomeloidea</taxon>
        <taxon>Chrysomelidae</taxon>
        <taxon>Galerucinae</taxon>
        <taxon>Diabroticina</taxon>
        <taxon>Diabroticites</taxon>
        <taxon>Diabrotica</taxon>
    </lineage>
</organism>
<dbReference type="SUPFAM" id="SSF51126">
    <property type="entry name" value="Pectin lyase-like"/>
    <property type="match status" value="1"/>
</dbReference>
<evidence type="ECO:0000313" key="15">
    <source>
        <dbReference type="EMBL" id="CAG9831110.1"/>
    </source>
</evidence>
<gene>
    <name evidence="15" type="ORF">DIABBA_LOCUS4738</name>
</gene>
<evidence type="ECO:0000256" key="12">
    <source>
        <dbReference type="ARBA" id="ARBA00034074"/>
    </source>
</evidence>
<dbReference type="AlphaFoldDB" id="A0A9N9SWW5"/>
<evidence type="ECO:0000256" key="11">
    <source>
        <dbReference type="ARBA" id="ARBA00023316"/>
    </source>
</evidence>
<evidence type="ECO:0000256" key="1">
    <source>
        <dbReference type="ARBA" id="ARBA00004613"/>
    </source>
</evidence>
<dbReference type="GO" id="GO:0045490">
    <property type="term" value="P:pectin catabolic process"/>
    <property type="evidence" value="ECO:0007669"/>
    <property type="project" value="TreeGrafter"/>
</dbReference>
<evidence type="ECO:0000256" key="14">
    <source>
        <dbReference type="SAM" id="SignalP"/>
    </source>
</evidence>
<evidence type="ECO:0000256" key="3">
    <source>
        <dbReference type="ARBA" id="ARBA00012736"/>
    </source>
</evidence>
<evidence type="ECO:0000256" key="7">
    <source>
        <dbReference type="ARBA" id="ARBA00022801"/>
    </source>
</evidence>
<dbReference type="GO" id="GO:0004650">
    <property type="term" value="F:polygalacturonase activity"/>
    <property type="evidence" value="ECO:0007669"/>
    <property type="project" value="UniProtKB-EC"/>
</dbReference>
<accession>A0A9N9SWW5</accession>
<dbReference type="Proteomes" id="UP001153709">
    <property type="component" value="Chromosome 3"/>
</dbReference>
<dbReference type="InterPro" id="IPR050434">
    <property type="entry name" value="Glycosyl_hydrlase_28"/>
</dbReference>
<evidence type="ECO:0000313" key="16">
    <source>
        <dbReference type="Proteomes" id="UP001153709"/>
    </source>
</evidence>
<feature type="chain" id="PRO_5040447474" description="endo-polygalacturonase" evidence="14">
    <location>
        <begin position="22"/>
        <end position="355"/>
    </location>
</feature>
<evidence type="ECO:0000256" key="9">
    <source>
        <dbReference type="ARBA" id="ARBA00023180"/>
    </source>
</evidence>
<comment type="catalytic activity">
    <reaction evidence="12">
        <text>(1,4-alpha-D-galacturonosyl)n+m + H2O = (1,4-alpha-D-galacturonosyl)n + (1,4-alpha-D-galacturonosyl)m.</text>
        <dbReference type="EC" id="3.2.1.15"/>
    </reaction>
</comment>
<keyword evidence="10 13" id="KW-0326">Glycosidase</keyword>
<comment type="subcellular location">
    <subcellularLocation>
        <location evidence="1">Secreted</location>
    </subcellularLocation>
</comment>
<dbReference type="InterPro" id="IPR011050">
    <property type="entry name" value="Pectin_lyase_fold/virulence"/>
</dbReference>
<evidence type="ECO:0000256" key="4">
    <source>
        <dbReference type="ARBA" id="ARBA00022525"/>
    </source>
</evidence>
<dbReference type="PANTHER" id="PTHR31884:SF9">
    <property type="entry name" value="ENDOPOLYGALACTURONASE D-RELATED"/>
    <property type="match status" value="1"/>
</dbReference>
<dbReference type="Pfam" id="PF00295">
    <property type="entry name" value="Glyco_hydro_28"/>
    <property type="match status" value="1"/>
</dbReference>
<evidence type="ECO:0000256" key="8">
    <source>
        <dbReference type="ARBA" id="ARBA00023157"/>
    </source>
</evidence>
<feature type="signal peptide" evidence="14">
    <location>
        <begin position="1"/>
        <end position="21"/>
    </location>
</feature>
<proteinExistence type="inferred from homology"/>
<dbReference type="InterPro" id="IPR012334">
    <property type="entry name" value="Pectin_lyas_fold"/>
</dbReference>
<evidence type="ECO:0000256" key="6">
    <source>
        <dbReference type="ARBA" id="ARBA00022737"/>
    </source>
</evidence>
<dbReference type="SMART" id="SM00710">
    <property type="entry name" value="PbH1"/>
    <property type="match status" value="5"/>
</dbReference>
<keyword evidence="7 13" id="KW-0378">Hydrolase</keyword>
<comment type="similarity">
    <text evidence="2 13">Belongs to the glycosyl hydrolase 28 family.</text>
</comment>
<dbReference type="GO" id="GO:0005576">
    <property type="term" value="C:extracellular region"/>
    <property type="evidence" value="ECO:0007669"/>
    <property type="project" value="UniProtKB-SubCell"/>
</dbReference>
<keyword evidence="16" id="KW-1185">Reference proteome</keyword>
<keyword evidence="6" id="KW-0677">Repeat</keyword>
<protein>
    <recommendedName>
        <fullName evidence="3">endo-polygalacturonase</fullName>
        <ecNumber evidence="3">3.2.1.15</ecNumber>
    </recommendedName>
</protein>
<dbReference type="PANTHER" id="PTHR31884">
    <property type="entry name" value="POLYGALACTURONASE"/>
    <property type="match status" value="1"/>
</dbReference>
<evidence type="ECO:0000256" key="13">
    <source>
        <dbReference type="RuleBase" id="RU361169"/>
    </source>
</evidence>
<dbReference type="InterPro" id="IPR006626">
    <property type="entry name" value="PbH1"/>
</dbReference>
<keyword evidence="11" id="KW-0961">Cell wall biogenesis/degradation</keyword>
<reference evidence="15" key="1">
    <citation type="submission" date="2022-01" db="EMBL/GenBank/DDBJ databases">
        <authorList>
            <person name="King R."/>
        </authorList>
    </citation>
    <scope>NUCLEOTIDE SEQUENCE</scope>
</reference>
<keyword evidence="9" id="KW-0325">Glycoprotein</keyword>
<dbReference type="Gene3D" id="2.160.20.10">
    <property type="entry name" value="Single-stranded right-handed beta-helix, Pectin lyase-like"/>
    <property type="match status" value="1"/>
</dbReference>
<keyword evidence="8" id="KW-1015">Disulfide bond</keyword>
<keyword evidence="5 14" id="KW-0732">Signal</keyword>
<sequence>MFYFNKFSLLLLLYSPLLSTSNPCTVTQFSQVAQAVNDCTNLIISNLVVPGGQTLKLHLRHGATVTFEGTTVFEVAHWEGPLIEFTGEKVLVQGASGSILNAQGEKYWDGHGGSGGVTKPRFVQISTTGGSVFKNIHLKNCALFCVGIRANDLTISGWTIDSHEGRKKGRNTDGFGIAAGNNIHIENSSVDNQDDCIVVNGGTNMVFNGIKCAGSHGLSFSAGSNTDDHATYATINNITFSNCELKDGAIGIHIKTKRGTGLITNVIYDHIIMTGMQKDGIYINQDYGDEGNTHRDFQITNLKVSNVEGSIHGKGARGVHIVCNDNKCANWQWSNIKISGGAKDYCNFHPTGFNC</sequence>
<evidence type="ECO:0000256" key="10">
    <source>
        <dbReference type="ARBA" id="ARBA00023295"/>
    </source>
</evidence>
<dbReference type="EMBL" id="OU898278">
    <property type="protein sequence ID" value="CAG9831110.1"/>
    <property type="molecule type" value="Genomic_DNA"/>
</dbReference>
<dbReference type="OrthoDB" id="6747294at2759"/>
<evidence type="ECO:0000256" key="2">
    <source>
        <dbReference type="ARBA" id="ARBA00008834"/>
    </source>
</evidence>
<keyword evidence="4" id="KW-0964">Secreted</keyword>
<dbReference type="InterPro" id="IPR000743">
    <property type="entry name" value="Glyco_hydro_28"/>
</dbReference>
<dbReference type="GO" id="GO:0071555">
    <property type="term" value="P:cell wall organization"/>
    <property type="evidence" value="ECO:0007669"/>
    <property type="project" value="UniProtKB-KW"/>
</dbReference>
<dbReference type="EC" id="3.2.1.15" evidence="3"/>
<evidence type="ECO:0000256" key="5">
    <source>
        <dbReference type="ARBA" id="ARBA00022729"/>
    </source>
</evidence>